<evidence type="ECO:0000313" key="2">
    <source>
        <dbReference type="Proteomes" id="UP000649604"/>
    </source>
</evidence>
<protein>
    <recommendedName>
        <fullName evidence="3">DUF2281 domain-containing protein</fullName>
    </recommendedName>
</protein>
<accession>A0A9D5Q4R3</accession>
<gene>
    <name evidence="1" type="ORF">GF339_03200</name>
</gene>
<sequence>MNQVLIEQVTHQLEMLPDDALTRVLDFIAILKRRELQGTPGSHLLKFAGTLRAEDAKQMLHAIEQDCRRVDVHEW</sequence>
<evidence type="ECO:0008006" key="3">
    <source>
        <dbReference type="Google" id="ProtNLM"/>
    </source>
</evidence>
<organism evidence="1 2">
    <name type="scientific">candidate division KSB3 bacterium</name>
    <dbReference type="NCBI Taxonomy" id="2044937"/>
    <lineage>
        <taxon>Bacteria</taxon>
        <taxon>candidate division KSB3</taxon>
    </lineage>
</organism>
<proteinExistence type="predicted"/>
<dbReference type="EMBL" id="WJJP01000096">
    <property type="protein sequence ID" value="MBD3323563.1"/>
    <property type="molecule type" value="Genomic_DNA"/>
</dbReference>
<dbReference type="AlphaFoldDB" id="A0A9D5Q4R3"/>
<reference evidence="1" key="1">
    <citation type="submission" date="2019-11" db="EMBL/GenBank/DDBJ databases">
        <title>Microbial mats filling the niche in hypersaline microbial mats.</title>
        <authorList>
            <person name="Wong H.L."/>
            <person name="Macleod F.I."/>
            <person name="White R.A. III"/>
            <person name="Burns B.P."/>
        </authorList>
    </citation>
    <scope>NUCLEOTIDE SEQUENCE</scope>
    <source>
        <strain evidence="1">Rbin_158</strain>
    </source>
</reference>
<comment type="caution">
    <text evidence="1">The sequence shown here is derived from an EMBL/GenBank/DDBJ whole genome shotgun (WGS) entry which is preliminary data.</text>
</comment>
<dbReference type="Proteomes" id="UP000649604">
    <property type="component" value="Unassembled WGS sequence"/>
</dbReference>
<evidence type="ECO:0000313" key="1">
    <source>
        <dbReference type="EMBL" id="MBD3323563.1"/>
    </source>
</evidence>
<name>A0A9D5Q4R3_9BACT</name>